<dbReference type="Gene3D" id="3.40.50.150">
    <property type="entry name" value="Vaccinia Virus protein VP39"/>
    <property type="match status" value="1"/>
</dbReference>
<gene>
    <name evidence="3" type="ORF">AB5J49_45920</name>
</gene>
<feature type="domain" description="Ribosomal RNA large subunit methyltransferase K/L-like methyltransferase" evidence="2">
    <location>
        <begin position="49"/>
        <end position="89"/>
    </location>
</feature>
<reference evidence="3" key="1">
    <citation type="submission" date="2024-07" db="EMBL/GenBank/DDBJ databases">
        <authorList>
            <person name="Yu S.T."/>
        </authorList>
    </citation>
    <scope>NUCLEOTIDE SEQUENCE</scope>
    <source>
        <strain evidence="3">R28</strain>
    </source>
</reference>
<dbReference type="InterPro" id="IPR029063">
    <property type="entry name" value="SAM-dependent_MTases_sf"/>
</dbReference>
<feature type="region of interest" description="Disordered" evidence="1">
    <location>
        <begin position="112"/>
        <end position="142"/>
    </location>
</feature>
<organism evidence="3">
    <name type="scientific">Streptomyces sp. R28</name>
    <dbReference type="NCBI Taxonomy" id="3238628"/>
    <lineage>
        <taxon>Bacteria</taxon>
        <taxon>Bacillati</taxon>
        <taxon>Actinomycetota</taxon>
        <taxon>Actinomycetes</taxon>
        <taxon>Kitasatosporales</taxon>
        <taxon>Streptomycetaceae</taxon>
        <taxon>Streptomyces</taxon>
    </lineage>
</organism>
<evidence type="ECO:0000259" key="2">
    <source>
        <dbReference type="Pfam" id="PF01170"/>
    </source>
</evidence>
<dbReference type="RefSeq" id="WP_369174801.1">
    <property type="nucleotide sequence ID" value="NZ_CP163439.1"/>
</dbReference>
<proteinExistence type="predicted"/>
<dbReference type="AlphaFoldDB" id="A0AB39QBB0"/>
<dbReference type="EMBL" id="CP163439">
    <property type="protein sequence ID" value="XDQ40096.1"/>
    <property type="molecule type" value="Genomic_DNA"/>
</dbReference>
<accession>A0AB39QBB0</accession>
<protein>
    <recommendedName>
        <fullName evidence="2">Ribosomal RNA large subunit methyltransferase K/L-like methyltransferase domain-containing protein</fullName>
    </recommendedName>
</protein>
<sequence length="190" mass="19410">MPAERAGVPYHARRHGELAPPGHSGWRLTPDGTHATLLLRLGRRPAHRRAYRNATIAGTLHPPVAAAMAQAAELRPGQRVLDPCCGAGTPAPCPSPIAASTASCATRCGDHRATRAGASPGTPERWTRSGSGSAGGGGQGPHAPTRGAYGACAGLVGGAYCVQRVALGARYGRSRLLPRQVPGPVARLSS</sequence>
<name>A0AB39QBB0_9ACTN</name>
<evidence type="ECO:0000313" key="3">
    <source>
        <dbReference type="EMBL" id="XDQ40096.1"/>
    </source>
</evidence>
<dbReference type="InterPro" id="IPR000241">
    <property type="entry name" value="RlmKL-like_Mtase"/>
</dbReference>
<dbReference type="SUPFAM" id="SSF53335">
    <property type="entry name" value="S-adenosyl-L-methionine-dependent methyltransferases"/>
    <property type="match status" value="1"/>
</dbReference>
<dbReference type="Pfam" id="PF01170">
    <property type="entry name" value="UPF0020"/>
    <property type="match status" value="1"/>
</dbReference>
<evidence type="ECO:0000256" key="1">
    <source>
        <dbReference type="SAM" id="MobiDB-lite"/>
    </source>
</evidence>